<evidence type="ECO:0000313" key="4">
    <source>
        <dbReference type="Proteomes" id="UP000029492"/>
    </source>
</evidence>
<keyword evidence="4" id="KW-1185">Reference proteome</keyword>
<evidence type="ECO:0000256" key="1">
    <source>
        <dbReference type="SAM" id="Phobius"/>
    </source>
</evidence>
<proteinExistence type="predicted"/>
<dbReference type="Proteomes" id="UP000029492">
    <property type="component" value="Chromosome"/>
</dbReference>
<geneLocation type="plasmid" evidence="2">
    <name>pMOC4</name>
</geneLocation>
<gene>
    <name evidence="3" type="ORF">MOC_1578</name>
    <name evidence="2" type="ORF">MOC_4p0012</name>
</gene>
<dbReference type="HOGENOM" id="CLU_2585667_0_0_5"/>
<protein>
    <submittedName>
        <fullName evidence="2">Protein of unassigned function</fullName>
    </submittedName>
</protein>
<keyword evidence="1" id="KW-1133">Transmembrane helix</keyword>
<dbReference type="RefSeq" id="WP_043756389.1">
    <property type="nucleotide sequence ID" value="NZ_CP003811.1"/>
</dbReference>
<feature type="transmembrane region" description="Helical" evidence="1">
    <location>
        <begin position="42"/>
        <end position="61"/>
    </location>
</feature>
<dbReference type="EMBL" id="CP003811">
    <property type="protein sequence ID" value="AIQ89333.1"/>
    <property type="molecule type" value="Genomic_DNA"/>
</dbReference>
<sequence length="80" mass="8895">MHTAESARLTLAIELVLPIDLLLGCLHELFPHLAWLPLGGSHLAQLALIIIPTIAVVELFHCGRRCYQAIRAWWRTGDGT</sequence>
<dbReference type="AlphaFoldDB" id="A0A088B3E7"/>
<reference evidence="2 4" key="1">
    <citation type="journal article" date="2014" name="PLoS ONE">
        <title>Genome Information of Methylobacterium oryzae, a Plant-Probiotic Methylotroph in the Phyllosphere.</title>
        <authorList>
            <person name="Kwak M.J."/>
            <person name="Jeong H."/>
            <person name="Madhaiyan M."/>
            <person name="Lee Y."/>
            <person name="Sa T.M."/>
            <person name="Oh T.K."/>
            <person name="Kim J.F."/>
        </authorList>
    </citation>
    <scope>NUCLEOTIDE SEQUENCE [LARGE SCALE GENOMIC DNA]</scope>
    <source>
        <strain evidence="2 4">CBMB20</strain>
        <plasmid evidence="2">pMOC4</plasmid>
    </source>
</reference>
<keyword evidence="1" id="KW-0812">Transmembrane</keyword>
<accession>A0A088B3E7</accession>
<dbReference type="KEGG" id="mor:MOC_1578"/>
<organism evidence="2">
    <name type="scientific">Methylobacterium oryzae CBMB20</name>
    <dbReference type="NCBI Taxonomy" id="693986"/>
    <lineage>
        <taxon>Bacteria</taxon>
        <taxon>Pseudomonadati</taxon>
        <taxon>Pseudomonadota</taxon>
        <taxon>Alphaproteobacteria</taxon>
        <taxon>Hyphomicrobiales</taxon>
        <taxon>Methylobacteriaceae</taxon>
        <taxon>Methylobacterium</taxon>
    </lineage>
</organism>
<dbReference type="EMBL" id="JX627583">
    <property type="protein sequence ID" value="AGO88459.1"/>
    <property type="molecule type" value="Genomic_DNA"/>
</dbReference>
<keyword evidence="2" id="KW-0614">Plasmid</keyword>
<evidence type="ECO:0000313" key="2">
    <source>
        <dbReference type="EMBL" id="AGO88459.1"/>
    </source>
</evidence>
<feature type="transmembrane region" description="Helical" evidence="1">
    <location>
        <begin position="12"/>
        <end position="30"/>
    </location>
</feature>
<keyword evidence="1" id="KW-0472">Membrane</keyword>
<evidence type="ECO:0000313" key="3">
    <source>
        <dbReference type="EMBL" id="AIQ89333.1"/>
    </source>
</evidence>
<name>A0A088B3E7_9HYPH</name>